<feature type="domain" description="HTH lysR-type" evidence="5">
    <location>
        <begin position="2"/>
        <end position="59"/>
    </location>
</feature>
<accession>A0A1I3I896</accession>
<keyword evidence="3 6" id="KW-0238">DNA-binding</keyword>
<dbReference type="PANTHER" id="PTHR30579">
    <property type="entry name" value="TRANSCRIPTIONAL REGULATOR"/>
    <property type="match status" value="1"/>
</dbReference>
<evidence type="ECO:0000259" key="5">
    <source>
        <dbReference type="PROSITE" id="PS50931"/>
    </source>
</evidence>
<dbReference type="RefSeq" id="WP_090242034.1">
    <property type="nucleotide sequence ID" value="NZ_FOQL01000002.1"/>
</dbReference>
<name>A0A1I3I896_9PSED</name>
<evidence type="ECO:0000313" key="7">
    <source>
        <dbReference type="Proteomes" id="UP000243606"/>
    </source>
</evidence>
<dbReference type="InterPro" id="IPR036388">
    <property type="entry name" value="WH-like_DNA-bd_sf"/>
</dbReference>
<reference evidence="7" key="1">
    <citation type="submission" date="2016-10" db="EMBL/GenBank/DDBJ databases">
        <authorList>
            <person name="Varghese N."/>
            <person name="Submissions S."/>
        </authorList>
    </citation>
    <scope>NUCLEOTIDE SEQUENCE [LARGE SCALE GENOMIC DNA]</scope>
    <source>
        <strain evidence="7">LMG 24016</strain>
    </source>
</reference>
<dbReference type="PRINTS" id="PR00039">
    <property type="entry name" value="HTHLYSR"/>
</dbReference>
<comment type="similarity">
    <text evidence="1">Belongs to the LysR transcriptional regulatory family.</text>
</comment>
<dbReference type="InterPro" id="IPR036390">
    <property type="entry name" value="WH_DNA-bd_sf"/>
</dbReference>
<dbReference type="InterPro" id="IPR000847">
    <property type="entry name" value="LysR_HTH_N"/>
</dbReference>
<proteinExistence type="inferred from homology"/>
<dbReference type="Gene3D" id="3.40.190.10">
    <property type="entry name" value="Periplasmic binding protein-like II"/>
    <property type="match status" value="2"/>
</dbReference>
<dbReference type="InterPro" id="IPR005119">
    <property type="entry name" value="LysR_subst-bd"/>
</dbReference>
<dbReference type="SUPFAM" id="SSF46785">
    <property type="entry name" value="Winged helix' DNA-binding domain"/>
    <property type="match status" value="1"/>
</dbReference>
<evidence type="ECO:0000256" key="1">
    <source>
        <dbReference type="ARBA" id="ARBA00009437"/>
    </source>
</evidence>
<dbReference type="GO" id="GO:0003677">
    <property type="term" value="F:DNA binding"/>
    <property type="evidence" value="ECO:0007669"/>
    <property type="project" value="UniProtKB-KW"/>
</dbReference>
<keyword evidence="4" id="KW-0804">Transcription</keyword>
<dbReference type="OrthoDB" id="5723059at2"/>
<dbReference type="EMBL" id="FOQL01000002">
    <property type="protein sequence ID" value="SFI44080.1"/>
    <property type="molecule type" value="Genomic_DNA"/>
</dbReference>
<dbReference type="AlphaFoldDB" id="A0A1I3I896"/>
<dbReference type="PANTHER" id="PTHR30579:SF7">
    <property type="entry name" value="HTH-TYPE TRANSCRIPTIONAL REGULATOR LRHA-RELATED"/>
    <property type="match status" value="1"/>
</dbReference>
<keyword evidence="7" id="KW-1185">Reference proteome</keyword>
<dbReference type="PROSITE" id="PS50931">
    <property type="entry name" value="HTH_LYSR"/>
    <property type="match status" value="1"/>
</dbReference>
<dbReference type="GO" id="GO:0003700">
    <property type="term" value="F:DNA-binding transcription factor activity"/>
    <property type="evidence" value="ECO:0007669"/>
    <property type="project" value="InterPro"/>
</dbReference>
<protein>
    <submittedName>
        <fullName evidence="6">DNA-binding transcriptional regulator, LysR family</fullName>
    </submittedName>
</protein>
<keyword evidence="2" id="KW-0805">Transcription regulation</keyword>
<evidence type="ECO:0000256" key="4">
    <source>
        <dbReference type="ARBA" id="ARBA00023163"/>
    </source>
</evidence>
<dbReference type="InterPro" id="IPR050176">
    <property type="entry name" value="LTTR"/>
</dbReference>
<dbReference type="Gene3D" id="1.10.10.10">
    <property type="entry name" value="Winged helix-like DNA-binding domain superfamily/Winged helix DNA-binding domain"/>
    <property type="match status" value="1"/>
</dbReference>
<dbReference type="Proteomes" id="UP000243606">
    <property type="component" value="Unassembled WGS sequence"/>
</dbReference>
<evidence type="ECO:0000256" key="2">
    <source>
        <dbReference type="ARBA" id="ARBA00023015"/>
    </source>
</evidence>
<evidence type="ECO:0000256" key="3">
    <source>
        <dbReference type="ARBA" id="ARBA00023125"/>
    </source>
</evidence>
<dbReference type="Pfam" id="PF03466">
    <property type="entry name" value="LysR_substrate"/>
    <property type="match status" value="1"/>
</dbReference>
<gene>
    <name evidence="6" type="ORF">SAMN05216206_2265</name>
</gene>
<organism evidence="6 7">
    <name type="scientific">Pseudomonas guineae</name>
    <dbReference type="NCBI Taxonomy" id="425504"/>
    <lineage>
        <taxon>Bacteria</taxon>
        <taxon>Pseudomonadati</taxon>
        <taxon>Pseudomonadota</taxon>
        <taxon>Gammaproteobacteria</taxon>
        <taxon>Pseudomonadales</taxon>
        <taxon>Pseudomonadaceae</taxon>
        <taxon>Pseudomonas</taxon>
    </lineage>
</organism>
<dbReference type="Pfam" id="PF00126">
    <property type="entry name" value="HTH_1"/>
    <property type="match status" value="1"/>
</dbReference>
<sequence length="287" mass="30866">MLDPVLLRAFLTVVQTGGFTRAAASLHLTQSTVSQQVRRLEEQVGAELLERGGRYVVTTTEGERMLGYANRIVSLIDEAELAMGRNQQAGEVRLGVPDDFAADTLTSCLADFADSHPGIRLEIINGLSHDVWSAFNAGELDLALIKQRIGSVKGLASWPEPLAWMDSRARPVLERNPAPLAVFPPNGLYRLEMTHALDAMGKPWRIAYVSSNLSGVSAAAEGGLGLTLLPRRLLTAGHRELGAADGFAPVVDVEVALHARQQLPAYARELAVALTAACARIMQPAET</sequence>
<evidence type="ECO:0000313" key="6">
    <source>
        <dbReference type="EMBL" id="SFI44080.1"/>
    </source>
</evidence>
<dbReference type="FunFam" id="1.10.10.10:FF:000001">
    <property type="entry name" value="LysR family transcriptional regulator"/>
    <property type="match status" value="1"/>
</dbReference>
<dbReference type="SUPFAM" id="SSF53850">
    <property type="entry name" value="Periplasmic binding protein-like II"/>
    <property type="match status" value="1"/>
</dbReference>
<dbReference type="STRING" id="425504.SAMN05216206_2265"/>